<evidence type="ECO:0000256" key="3">
    <source>
        <dbReference type="ARBA" id="ARBA00023002"/>
    </source>
</evidence>
<dbReference type="AlphaFoldDB" id="A0A9P3G6G2"/>
<dbReference type="GO" id="GO:0016491">
    <property type="term" value="F:oxidoreductase activity"/>
    <property type="evidence" value="ECO:0007669"/>
    <property type="project" value="UniProtKB-KW"/>
</dbReference>
<evidence type="ECO:0000313" key="5">
    <source>
        <dbReference type="Proteomes" id="UP000703269"/>
    </source>
</evidence>
<name>A0A9P3G6G2_9APHY</name>
<dbReference type="InterPro" id="IPR036291">
    <property type="entry name" value="NAD(P)-bd_dom_sf"/>
</dbReference>
<dbReference type="Proteomes" id="UP000703269">
    <property type="component" value="Unassembled WGS sequence"/>
</dbReference>
<evidence type="ECO:0000256" key="2">
    <source>
        <dbReference type="ARBA" id="ARBA00022857"/>
    </source>
</evidence>
<comment type="similarity">
    <text evidence="1">Belongs to the short-chain dehydrogenases/reductases (SDR) family.</text>
</comment>
<dbReference type="PRINTS" id="PR00081">
    <property type="entry name" value="GDHRDH"/>
</dbReference>
<dbReference type="PANTHER" id="PTHR24320">
    <property type="entry name" value="RETINOL DEHYDROGENASE"/>
    <property type="match status" value="1"/>
</dbReference>
<dbReference type="EMBL" id="BPQB01000011">
    <property type="protein sequence ID" value="GJE89086.1"/>
    <property type="molecule type" value="Genomic_DNA"/>
</dbReference>
<keyword evidence="3" id="KW-0560">Oxidoreductase</keyword>
<evidence type="ECO:0000313" key="4">
    <source>
        <dbReference type="EMBL" id="GJE89086.1"/>
    </source>
</evidence>
<comment type="caution">
    <text evidence="4">The sequence shown here is derived from an EMBL/GenBank/DDBJ whole genome shotgun (WGS) entry which is preliminary data.</text>
</comment>
<keyword evidence="5" id="KW-1185">Reference proteome</keyword>
<dbReference type="InterPro" id="IPR002347">
    <property type="entry name" value="SDR_fam"/>
</dbReference>
<organism evidence="4 5">
    <name type="scientific">Phanerochaete sordida</name>
    <dbReference type="NCBI Taxonomy" id="48140"/>
    <lineage>
        <taxon>Eukaryota</taxon>
        <taxon>Fungi</taxon>
        <taxon>Dikarya</taxon>
        <taxon>Basidiomycota</taxon>
        <taxon>Agaricomycotina</taxon>
        <taxon>Agaricomycetes</taxon>
        <taxon>Polyporales</taxon>
        <taxon>Phanerochaetaceae</taxon>
        <taxon>Phanerochaete</taxon>
    </lineage>
</organism>
<keyword evidence="2" id="KW-0521">NADP</keyword>
<dbReference type="PANTHER" id="PTHR24320:SF282">
    <property type="entry name" value="WW DOMAIN-CONTAINING OXIDOREDUCTASE"/>
    <property type="match status" value="1"/>
</dbReference>
<dbReference type="Gene3D" id="3.40.50.720">
    <property type="entry name" value="NAD(P)-binding Rossmann-like Domain"/>
    <property type="match status" value="1"/>
</dbReference>
<accession>A0A9P3G6G2</accession>
<dbReference type="OrthoDB" id="191139at2759"/>
<dbReference type="Pfam" id="PF00106">
    <property type="entry name" value="adh_short"/>
    <property type="match status" value="1"/>
</dbReference>
<proteinExistence type="inferred from homology"/>
<sequence length="316" mass="34759">MCETTAGVYRTARALWPPSPKFSVDQIPDLTGRVTLVTGANTGVGKETVKALLNHNAKVYLAARSRSRAEAAIKDLKEATGKDAIFLELDLGSLASVRRAAEEFLAKERALHILFNNAGVMIPPIEQLTADGYDLQFGTNVLGHWYFTELLLPALREGAKSSPDGYARVVSTSSSAAHLAKPIVWDAFRDHPARTKLGTINLYAQSKLLNGVVMHEAAKRYKDANILCYACDPGALKTDLQRHATPFQQKLADMVLHDASYGALTQLWAGTMPETIQHNGQFCIPYARLGKTQAQMYDAEVGKRLWAYLEEQVKTK</sequence>
<gene>
    <name evidence="4" type="ORF">PsYK624_051780</name>
</gene>
<dbReference type="SUPFAM" id="SSF51735">
    <property type="entry name" value="NAD(P)-binding Rossmann-fold domains"/>
    <property type="match status" value="1"/>
</dbReference>
<reference evidence="4 5" key="1">
    <citation type="submission" date="2021-08" db="EMBL/GenBank/DDBJ databases">
        <title>Draft Genome Sequence of Phanerochaete sordida strain YK-624.</title>
        <authorList>
            <person name="Mori T."/>
            <person name="Dohra H."/>
            <person name="Suzuki T."/>
            <person name="Kawagishi H."/>
            <person name="Hirai H."/>
        </authorList>
    </citation>
    <scope>NUCLEOTIDE SEQUENCE [LARGE SCALE GENOMIC DNA]</scope>
    <source>
        <strain evidence="4 5">YK-624</strain>
    </source>
</reference>
<evidence type="ECO:0000256" key="1">
    <source>
        <dbReference type="ARBA" id="ARBA00006484"/>
    </source>
</evidence>
<protein>
    <submittedName>
        <fullName evidence="4">NAD(P)-binding protein</fullName>
    </submittedName>
</protein>